<dbReference type="GO" id="GO:0002376">
    <property type="term" value="P:immune system process"/>
    <property type="evidence" value="ECO:0007669"/>
    <property type="project" value="UniProtKB-KW"/>
</dbReference>
<evidence type="ECO:0000256" key="3">
    <source>
        <dbReference type="SAM" id="SignalP"/>
    </source>
</evidence>
<feature type="signal peptide" evidence="3">
    <location>
        <begin position="1"/>
        <end position="20"/>
    </location>
</feature>
<dbReference type="AlphaFoldDB" id="A0A401NSM3"/>
<dbReference type="Proteomes" id="UP000288216">
    <property type="component" value="Unassembled WGS sequence"/>
</dbReference>
<dbReference type="Gene3D" id="2.60.40.10">
    <property type="entry name" value="Immunoglobulins"/>
    <property type="match status" value="2"/>
</dbReference>
<evidence type="ECO:0000313" key="5">
    <source>
        <dbReference type="EMBL" id="GCB63842.1"/>
    </source>
</evidence>
<dbReference type="InterPro" id="IPR013106">
    <property type="entry name" value="Ig_V-set"/>
</dbReference>
<dbReference type="InterPro" id="IPR050413">
    <property type="entry name" value="TCR_beta_variable"/>
</dbReference>
<keyword evidence="6" id="KW-1185">Reference proteome</keyword>
<dbReference type="PANTHER" id="PTHR23268:SF102">
    <property type="entry name" value="IMMUNOGLOBULIN V-SET DOMAIN-CONTAINING PROTEIN"/>
    <property type="match status" value="1"/>
</dbReference>
<evidence type="ECO:0000259" key="4">
    <source>
        <dbReference type="Pfam" id="PF07686"/>
    </source>
</evidence>
<keyword evidence="1 3" id="KW-0732">Signal</keyword>
<reference evidence="5 6" key="1">
    <citation type="journal article" date="2018" name="Nat. Ecol. Evol.">
        <title>Shark genomes provide insights into elasmobranch evolution and the origin of vertebrates.</title>
        <authorList>
            <person name="Hara Y"/>
            <person name="Yamaguchi K"/>
            <person name="Onimaru K"/>
            <person name="Kadota M"/>
            <person name="Koyanagi M"/>
            <person name="Keeley SD"/>
            <person name="Tatsumi K"/>
            <person name="Tanaka K"/>
            <person name="Motone F"/>
            <person name="Kageyama Y"/>
            <person name="Nozu R"/>
            <person name="Adachi N"/>
            <person name="Nishimura O"/>
            <person name="Nakagawa R"/>
            <person name="Tanegashima C"/>
            <person name="Kiyatake I"/>
            <person name="Matsumoto R"/>
            <person name="Murakumo K"/>
            <person name="Nishida K"/>
            <person name="Terakita A"/>
            <person name="Kuratani S"/>
            <person name="Sato K"/>
            <person name="Hyodo S Kuraku.S."/>
        </authorList>
    </citation>
    <scope>NUCLEOTIDE SEQUENCE [LARGE SCALE GENOMIC DNA]</scope>
</reference>
<evidence type="ECO:0000256" key="1">
    <source>
        <dbReference type="ARBA" id="ARBA00022729"/>
    </source>
</evidence>
<evidence type="ECO:0000256" key="2">
    <source>
        <dbReference type="ARBA" id="ARBA00022859"/>
    </source>
</evidence>
<dbReference type="GO" id="GO:0007166">
    <property type="term" value="P:cell surface receptor signaling pathway"/>
    <property type="evidence" value="ECO:0007669"/>
    <property type="project" value="TreeGrafter"/>
</dbReference>
<comment type="caution">
    <text evidence="5">The sequence shown here is derived from an EMBL/GenBank/DDBJ whole genome shotgun (WGS) entry which is preliminary data.</text>
</comment>
<gene>
    <name evidence="5" type="ORF">scyTo_0004485</name>
</gene>
<proteinExistence type="predicted"/>
<dbReference type="Pfam" id="PF07686">
    <property type="entry name" value="V-set"/>
    <property type="match status" value="1"/>
</dbReference>
<dbReference type="OrthoDB" id="8947657at2759"/>
<feature type="domain" description="Immunoglobulin V-set" evidence="4">
    <location>
        <begin position="116"/>
        <end position="180"/>
    </location>
</feature>
<dbReference type="OMA" id="NCHEQES"/>
<evidence type="ECO:0000313" key="6">
    <source>
        <dbReference type="Proteomes" id="UP000288216"/>
    </source>
</evidence>
<sequence>MQIYLISFTLLISQPYPAQGLQPRQSPPAVVVAEGNQTSMNCHEQESTPQSMLWYRQSAGQGLTLVGYISVGGDARYEEKDETRISFGIFQPNMQIYLISLTLLISQPSQGLQPLQSPTTLVVAEGNQASMNCHEQESSPQSMLWYRQSSGQGLALIGYIQYGGQDHYEEKDQTRASWAHAMQQRRGAAEPPGTGLESPAEEFGIAGCNAISPPGVALWESELLISGGEAQYIQGISEGGCDNKII</sequence>
<keyword evidence="2" id="KW-0391">Immunity</keyword>
<dbReference type="GO" id="GO:0005886">
    <property type="term" value="C:plasma membrane"/>
    <property type="evidence" value="ECO:0007669"/>
    <property type="project" value="TreeGrafter"/>
</dbReference>
<organism evidence="5 6">
    <name type="scientific">Scyliorhinus torazame</name>
    <name type="common">Cloudy catshark</name>
    <name type="synonym">Catulus torazame</name>
    <dbReference type="NCBI Taxonomy" id="75743"/>
    <lineage>
        <taxon>Eukaryota</taxon>
        <taxon>Metazoa</taxon>
        <taxon>Chordata</taxon>
        <taxon>Craniata</taxon>
        <taxon>Vertebrata</taxon>
        <taxon>Chondrichthyes</taxon>
        <taxon>Elasmobranchii</taxon>
        <taxon>Galeomorphii</taxon>
        <taxon>Galeoidea</taxon>
        <taxon>Carcharhiniformes</taxon>
        <taxon>Scyliorhinidae</taxon>
        <taxon>Scyliorhinus</taxon>
    </lineage>
</organism>
<dbReference type="EMBL" id="BFAA01001335">
    <property type="protein sequence ID" value="GCB63842.1"/>
    <property type="molecule type" value="Genomic_DNA"/>
</dbReference>
<protein>
    <recommendedName>
        <fullName evidence="4">Immunoglobulin V-set domain-containing protein</fullName>
    </recommendedName>
</protein>
<feature type="chain" id="PRO_5019079478" description="Immunoglobulin V-set domain-containing protein" evidence="3">
    <location>
        <begin position="21"/>
        <end position="246"/>
    </location>
</feature>
<dbReference type="SUPFAM" id="SSF48726">
    <property type="entry name" value="Immunoglobulin"/>
    <property type="match status" value="2"/>
</dbReference>
<name>A0A401NSM3_SCYTO</name>
<accession>A0A401NSM3</accession>
<dbReference type="PANTHER" id="PTHR23268">
    <property type="entry name" value="T-CELL RECEPTOR BETA CHAIN"/>
    <property type="match status" value="1"/>
</dbReference>
<dbReference type="InterPro" id="IPR013783">
    <property type="entry name" value="Ig-like_fold"/>
</dbReference>
<dbReference type="InterPro" id="IPR036179">
    <property type="entry name" value="Ig-like_dom_sf"/>
</dbReference>